<reference evidence="3 4" key="1">
    <citation type="journal article" date="2015" name="Genome Announc.">
        <title>Draft Genome Sequence of the Thermophile Thermus filiformis ATCC 43280, Producer of Carotenoid-(Di)glucoside-Branched Fatty Acid (Di)esters and Source of Hyperthermostable Enzymes of Biotechnological Interest.</title>
        <authorList>
            <person name="Mandelli F."/>
            <person name="Oliveira Ramires B."/>
            <person name="Couger M.B."/>
            <person name="Paixao D.A."/>
            <person name="Camilo C.M."/>
            <person name="Polikarpov I."/>
            <person name="Prade R."/>
            <person name="Riano-Pachon D.M."/>
            <person name="Squina F.M."/>
        </authorList>
    </citation>
    <scope>NUCLEOTIDE SEQUENCE [LARGE SCALE GENOMIC DNA]</scope>
    <source>
        <strain evidence="3 4">ATCC 43280</strain>
    </source>
</reference>
<evidence type="ECO:0000313" key="3">
    <source>
        <dbReference type="EMBL" id="KGQ23115.1"/>
    </source>
</evidence>
<dbReference type="InterPro" id="IPR006099">
    <property type="entry name" value="MeMalonylCoA_mutase_a/b_cat"/>
</dbReference>
<protein>
    <submittedName>
        <fullName evidence="3">Methylmalonyl-CoA mutase</fullName>
    </submittedName>
</protein>
<evidence type="ECO:0000259" key="2">
    <source>
        <dbReference type="Pfam" id="PF01642"/>
    </source>
</evidence>
<dbReference type="GO" id="GO:0031419">
    <property type="term" value="F:cobalamin binding"/>
    <property type="evidence" value="ECO:0007669"/>
    <property type="project" value="InterPro"/>
</dbReference>
<dbReference type="PATRIC" id="fig|276.5.peg.37"/>
<evidence type="ECO:0000313" key="4">
    <source>
        <dbReference type="Proteomes" id="UP000030364"/>
    </source>
</evidence>
<dbReference type="OrthoDB" id="9762378at2"/>
<keyword evidence="1" id="KW-0413">Isomerase</keyword>
<dbReference type="NCBIfam" id="TIGR00641">
    <property type="entry name" value="acid_CoA_mut_N"/>
    <property type="match status" value="1"/>
</dbReference>
<dbReference type="Proteomes" id="UP000030364">
    <property type="component" value="Unassembled WGS sequence"/>
</dbReference>
<dbReference type="InterPro" id="IPR006098">
    <property type="entry name" value="MMCoA_mutase_a_cat"/>
</dbReference>
<name>A0A0A2WXV5_THEFI</name>
<gene>
    <name evidence="3" type="ORF">THFILI_07295</name>
</gene>
<dbReference type="Gene3D" id="3.20.20.240">
    <property type="entry name" value="Methylmalonyl-CoA mutase"/>
    <property type="match status" value="1"/>
</dbReference>
<sequence>MRKKHDWMRETYQKSLEKMPERPVAHRTLSGIAPEPLYTPEDIGVLDPEYEEKRGYPGEYPYTRGVYGSMYRSKLWTMRMFAGFGTAEQTNERFKKLLKAGQTGLSVAFDLPTLMGYDSDHPLSKGEVGKCGVAVSSLADMEVLFEGIDLEAVTTSMTINSPANAIWAMYLAVAKKRGHDWKKLGGTIQNDILKEFIAQKEFIFPPEPSVKLVIDTFEWGPKNVPKWNFISVSGYHIREAGSTAVQELAWTLADGFEYVEAALKRGLDVDEFAPRISFFFDVHNDFFEEIAKFRAARRIWAKEMRHRYGAKNPQSWMLRTHAQTAGVSLTAQQPLNNIARVAIQALAAVLGGTNSLHTDAYDEALALPTEESATIALRTQQIIAYETGVTHTIDPLAGSYYVEWLTDEMERQAMAIIEEIRRMGGVVRAIEEGYFLRELAEASYRYQQEVERKERIIVGVNAFTDEIPLKVPIQLVDPEVEKVQAERLARVRRERDPKRVEEALEGLRRAAVEGQNTMPHFVDCALAYCTLGEMMDVLREVYGVYQEPAYV</sequence>
<dbReference type="GO" id="GO:0004494">
    <property type="term" value="F:methylmalonyl-CoA mutase activity"/>
    <property type="evidence" value="ECO:0007669"/>
    <property type="project" value="InterPro"/>
</dbReference>
<accession>A0A0A2WXV5</accession>
<dbReference type="CDD" id="cd03680">
    <property type="entry name" value="MM_CoA_mutase_ICM_like"/>
    <property type="match status" value="1"/>
</dbReference>
<dbReference type="AlphaFoldDB" id="A0A0A2WXV5"/>
<dbReference type="Pfam" id="PF01642">
    <property type="entry name" value="MM_CoA_mutase"/>
    <property type="match status" value="1"/>
</dbReference>
<proteinExistence type="predicted"/>
<dbReference type="PANTHER" id="PTHR48101:SF1">
    <property type="entry name" value="METHYLMALONYL-COA MUTASE, LARGE SUBUNIT"/>
    <property type="match status" value="1"/>
</dbReference>
<comment type="caution">
    <text evidence="3">The sequence shown here is derived from an EMBL/GenBank/DDBJ whole genome shotgun (WGS) entry which is preliminary data.</text>
</comment>
<dbReference type="RefSeq" id="WP_038060284.1">
    <property type="nucleotide sequence ID" value="NZ_JPSL02000039.1"/>
</dbReference>
<dbReference type="SUPFAM" id="SSF51703">
    <property type="entry name" value="Cobalamin (vitamin B12)-dependent enzymes"/>
    <property type="match status" value="1"/>
</dbReference>
<keyword evidence="4" id="KW-1185">Reference proteome</keyword>
<dbReference type="STRING" id="276.THFILI_07295"/>
<dbReference type="InterPro" id="IPR016176">
    <property type="entry name" value="Cbl-dep_enz_cat"/>
</dbReference>
<feature type="domain" description="Methylmalonyl-CoA mutase alpha/beta chain catalytic" evidence="2">
    <location>
        <begin position="28"/>
        <end position="543"/>
    </location>
</feature>
<dbReference type="EMBL" id="JPSL02000039">
    <property type="protein sequence ID" value="KGQ23115.1"/>
    <property type="molecule type" value="Genomic_DNA"/>
</dbReference>
<evidence type="ECO:0000256" key="1">
    <source>
        <dbReference type="ARBA" id="ARBA00023235"/>
    </source>
</evidence>
<dbReference type="PANTHER" id="PTHR48101">
    <property type="entry name" value="METHYLMALONYL-COA MUTASE, MITOCHONDRIAL-RELATED"/>
    <property type="match status" value="1"/>
</dbReference>
<organism evidence="3 4">
    <name type="scientific">Thermus filiformis</name>
    <dbReference type="NCBI Taxonomy" id="276"/>
    <lineage>
        <taxon>Bacteria</taxon>
        <taxon>Thermotogati</taxon>
        <taxon>Deinococcota</taxon>
        <taxon>Deinococci</taxon>
        <taxon>Thermales</taxon>
        <taxon>Thermaceae</taxon>
        <taxon>Thermus</taxon>
    </lineage>
</organism>